<dbReference type="OrthoDB" id="2556243at2"/>
<evidence type="ECO:0000313" key="2">
    <source>
        <dbReference type="EMBL" id="SHH84694.1"/>
    </source>
</evidence>
<feature type="chain" id="PRO_5039339167" description="DUF3298 domain-containing protein" evidence="1">
    <location>
        <begin position="34"/>
        <end position="268"/>
    </location>
</feature>
<keyword evidence="3" id="KW-1185">Reference proteome</keyword>
<proteinExistence type="predicted"/>
<reference evidence="2 3" key="1">
    <citation type="submission" date="2016-11" db="EMBL/GenBank/DDBJ databases">
        <authorList>
            <person name="Jaros S."/>
            <person name="Januszkiewicz K."/>
            <person name="Wedrychowicz H."/>
        </authorList>
    </citation>
    <scope>NUCLEOTIDE SEQUENCE [LARGE SCALE GENOMIC DNA]</scope>
    <source>
        <strain evidence="2 3">DSM 10068</strain>
    </source>
</reference>
<evidence type="ECO:0000313" key="3">
    <source>
        <dbReference type="Proteomes" id="UP000183995"/>
    </source>
</evidence>
<keyword evidence="1" id="KW-0732">Signal</keyword>
<protein>
    <recommendedName>
        <fullName evidence="4">DUF3298 domain-containing protein</fullName>
    </recommendedName>
</protein>
<dbReference type="AlphaFoldDB" id="A0A1M5WBX1"/>
<name>A0A1M5WBX1_9FIRM</name>
<dbReference type="RefSeq" id="WP_073076722.1">
    <property type="nucleotide sequence ID" value="NZ_FQXV01000003.1"/>
</dbReference>
<evidence type="ECO:0000256" key="1">
    <source>
        <dbReference type="SAM" id="SignalP"/>
    </source>
</evidence>
<dbReference type="Proteomes" id="UP000183995">
    <property type="component" value="Unassembled WGS sequence"/>
</dbReference>
<accession>A0A1M5WBX1</accession>
<dbReference type="STRING" id="1123282.SAMN02745823_01167"/>
<dbReference type="EMBL" id="FQXV01000003">
    <property type="protein sequence ID" value="SHH84694.1"/>
    <property type="molecule type" value="Genomic_DNA"/>
</dbReference>
<gene>
    <name evidence="2" type="ORF">SAMN02745823_01167</name>
</gene>
<organism evidence="2 3">
    <name type="scientific">Sporobacter termitidis DSM 10068</name>
    <dbReference type="NCBI Taxonomy" id="1123282"/>
    <lineage>
        <taxon>Bacteria</taxon>
        <taxon>Bacillati</taxon>
        <taxon>Bacillota</taxon>
        <taxon>Clostridia</taxon>
        <taxon>Eubacteriales</taxon>
        <taxon>Oscillospiraceae</taxon>
        <taxon>Sporobacter</taxon>
    </lineage>
</organism>
<feature type="signal peptide" evidence="1">
    <location>
        <begin position="1"/>
        <end position="33"/>
    </location>
</feature>
<sequence>MKENTAKNGKKIAGLALTAVLVVGSLGTAAALAANGSDAVPKDTVMSASASISPSDTAAVAQGTIQYSKDVYARADGSQDFTMESWYNPETKDLRSDLHEYSPDHQLIRYQSTYYVNSGNDLIIIQRDANGNPTSGTIMKRADQPTIFTKYEKTNHGYNGVKDYLTGGRWTSIGTEQTADGKTLNKLMSSYQSYISDTTQANMQLIEFVDQDTGLPVKEELYEDSTGQYKLFSTDISEYKYVTDDGMLFKPGNITLTSAPGPSVTLGK</sequence>
<evidence type="ECO:0008006" key="4">
    <source>
        <dbReference type="Google" id="ProtNLM"/>
    </source>
</evidence>